<gene>
    <name evidence="1" type="ORF">Vlu01_51730</name>
</gene>
<sequence length="80" mass="8546">MASCHSGLSFSSPLVCTLTSSGTQARSVELTPSRTASQYNFAITDMYSGIITISANGLLVNQLLVAGERRFSTWRVDVTA</sequence>
<accession>A0ABQ4J314</accession>
<protein>
    <submittedName>
        <fullName evidence="1">Uncharacterized protein</fullName>
    </submittedName>
</protein>
<organism evidence="1 2">
    <name type="scientific">Micromonospora lutea</name>
    <dbReference type="NCBI Taxonomy" id="419825"/>
    <lineage>
        <taxon>Bacteria</taxon>
        <taxon>Bacillati</taxon>
        <taxon>Actinomycetota</taxon>
        <taxon>Actinomycetes</taxon>
        <taxon>Micromonosporales</taxon>
        <taxon>Micromonosporaceae</taxon>
        <taxon>Micromonospora</taxon>
    </lineage>
</organism>
<reference evidence="1 2" key="1">
    <citation type="submission" date="2021-01" db="EMBL/GenBank/DDBJ databases">
        <title>Whole genome shotgun sequence of Verrucosispora lutea NBRC 106530.</title>
        <authorList>
            <person name="Komaki H."/>
            <person name="Tamura T."/>
        </authorList>
    </citation>
    <scope>NUCLEOTIDE SEQUENCE [LARGE SCALE GENOMIC DNA]</scope>
    <source>
        <strain evidence="1 2">NBRC 106530</strain>
    </source>
</reference>
<evidence type="ECO:0000313" key="2">
    <source>
        <dbReference type="Proteomes" id="UP000643165"/>
    </source>
</evidence>
<dbReference type="EMBL" id="BOPB01000035">
    <property type="protein sequence ID" value="GIJ24549.1"/>
    <property type="molecule type" value="Genomic_DNA"/>
</dbReference>
<comment type="caution">
    <text evidence="1">The sequence shown here is derived from an EMBL/GenBank/DDBJ whole genome shotgun (WGS) entry which is preliminary data.</text>
</comment>
<keyword evidence="2" id="KW-1185">Reference proteome</keyword>
<proteinExistence type="predicted"/>
<name>A0ABQ4J314_9ACTN</name>
<dbReference type="Proteomes" id="UP000643165">
    <property type="component" value="Unassembled WGS sequence"/>
</dbReference>
<evidence type="ECO:0000313" key="1">
    <source>
        <dbReference type="EMBL" id="GIJ24549.1"/>
    </source>
</evidence>